<proteinExistence type="inferred from homology"/>
<comment type="catalytic activity">
    <reaction evidence="7">
        <text>DNA(n) + a 2'-deoxyribonucleoside 5'-triphosphate = DNA(n+1) + diphosphate</text>
        <dbReference type="Rhea" id="RHEA:22508"/>
        <dbReference type="Rhea" id="RHEA-COMP:17339"/>
        <dbReference type="Rhea" id="RHEA-COMP:17340"/>
        <dbReference type="ChEBI" id="CHEBI:33019"/>
        <dbReference type="ChEBI" id="CHEBI:61560"/>
        <dbReference type="ChEBI" id="CHEBI:173112"/>
        <dbReference type="EC" id="2.7.7.49"/>
    </reaction>
</comment>
<dbReference type="InterPro" id="IPR000123">
    <property type="entry name" value="Reverse_transcriptase_msDNA"/>
</dbReference>
<dbReference type="InterPro" id="IPR000477">
    <property type="entry name" value="RT_dom"/>
</dbReference>
<name>E6QDZ5_9ZZZZ</name>
<dbReference type="InterPro" id="IPR043502">
    <property type="entry name" value="DNA/RNA_pol_sf"/>
</dbReference>
<evidence type="ECO:0000256" key="3">
    <source>
        <dbReference type="ARBA" id="ARBA00022723"/>
    </source>
</evidence>
<evidence type="ECO:0000259" key="8">
    <source>
        <dbReference type="PROSITE" id="PS50878"/>
    </source>
</evidence>
<gene>
    <name evidence="9" type="ORF">CARN5_1075</name>
</gene>
<sequence>MEARQIDIYNPKKISPESIGSLAKLSSCLDVTLEEIQEAQELSASERYKIKETPKRDGSLRKVYSPHFLIRKIQRRINARILSNSDVIAWPNHIFGSVPNQHRGESLVVERDYISCARRHCGAKSVLTLDIRNFFDNIHQSYVENIFTEFLKYGVEVSKVLSDLCCLDGHVVQGALTSSYIASLCLWDVEGELVAKLGHKNLVYTRYVDDINVSSVISDYDFTYAVRAIELMLDKKGLPLNPNKTKIQHISTEPLTVHGLRIGFKEPRLPSSEVRNIRAAVKNIEILASEHPYRTSHAFRKDFNRCMGRVNKLGRIGHNQHQKLVLRLKKVIPLPSKKDIVRASKIVERLEKDYSANKSTFWYMKRFYLAHERLNILQRTYFKTSAELRSRLGSISPTYGF</sequence>
<keyword evidence="2 9" id="KW-0548">Nucleotidyltransferase</keyword>
<evidence type="ECO:0000256" key="5">
    <source>
        <dbReference type="ARBA" id="ARBA00023118"/>
    </source>
</evidence>
<dbReference type="GO" id="GO:0046872">
    <property type="term" value="F:metal ion binding"/>
    <property type="evidence" value="ECO:0007669"/>
    <property type="project" value="UniProtKB-KW"/>
</dbReference>
<evidence type="ECO:0000256" key="2">
    <source>
        <dbReference type="ARBA" id="ARBA00022695"/>
    </source>
</evidence>
<dbReference type="EMBL" id="CABP01000116">
    <property type="protein sequence ID" value="CBI05421.1"/>
    <property type="molecule type" value="Genomic_DNA"/>
</dbReference>
<accession>E6QDZ5</accession>
<protein>
    <submittedName>
        <fullName evidence="9">RNA-directed DNA polymerase</fullName>
        <ecNumber evidence="9">2.7.7.49</ecNumber>
    </submittedName>
</protein>
<dbReference type="EC" id="2.7.7.49" evidence="9"/>
<comment type="similarity">
    <text evidence="6">Belongs to the bacterial reverse transcriptase family.</text>
</comment>
<dbReference type="AlphaFoldDB" id="E6QDZ5"/>
<dbReference type="PROSITE" id="PS50878">
    <property type="entry name" value="RT_POL"/>
    <property type="match status" value="1"/>
</dbReference>
<dbReference type="GO" id="GO:0051607">
    <property type="term" value="P:defense response to virus"/>
    <property type="evidence" value="ECO:0007669"/>
    <property type="project" value="UniProtKB-KW"/>
</dbReference>
<keyword evidence="5" id="KW-0051">Antiviral defense</keyword>
<keyword evidence="3" id="KW-0479">Metal-binding</keyword>
<dbReference type="Pfam" id="PF00078">
    <property type="entry name" value="RVT_1"/>
    <property type="match status" value="1"/>
</dbReference>
<comment type="caution">
    <text evidence="9">The sequence shown here is derived from an EMBL/GenBank/DDBJ whole genome shotgun (WGS) entry which is preliminary data.</text>
</comment>
<dbReference type="GO" id="GO:0003723">
    <property type="term" value="F:RNA binding"/>
    <property type="evidence" value="ECO:0007669"/>
    <property type="project" value="InterPro"/>
</dbReference>
<keyword evidence="4" id="KW-0460">Magnesium</keyword>
<evidence type="ECO:0000256" key="4">
    <source>
        <dbReference type="ARBA" id="ARBA00022842"/>
    </source>
</evidence>
<reference evidence="9" key="1">
    <citation type="submission" date="2009-10" db="EMBL/GenBank/DDBJ databases">
        <title>Diversity of trophic interactions inside an arsenic-rich microbial ecosystem.</title>
        <authorList>
            <person name="Bertin P.N."/>
            <person name="Heinrich-Salmeron A."/>
            <person name="Pelletier E."/>
            <person name="Goulhen-Chollet F."/>
            <person name="Arsene-Ploetze F."/>
            <person name="Gallien S."/>
            <person name="Calteau A."/>
            <person name="Vallenet D."/>
            <person name="Casiot C."/>
            <person name="Chane-Woon-Ming B."/>
            <person name="Giloteaux L."/>
            <person name="Barakat M."/>
            <person name="Bonnefoy V."/>
            <person name="Bruneel O."/>
            <person name="Chandler M."/>
            <person name="Cleiss J."/>
            <person name="Duran R."/>
            <person name="Elbaz-Poulichet F."/>
            <person name="Fonknechten N."/>
            <person name="Lauga B."/>
            <person name="Mornico D."/>
            <person name="Ortet P."/>
            <person name="Schaeffer C."/>
            <person name="Siguier P."/>
            <person name="Alexander Thil Smith A."/>
            <person name="Van Dorsselaer A."/>
            <person name="Weissenbach J."/>
            <person name="Medigue C."/>
            <person name="Le Paslier D."/>
        </authorList>
    </citation>
    <scope>NUCLEOTIDE SEQUENCE</scope>
</reference>
<organism evidence="9">
    <name type="scientific">mine drainage metagenome</name>
    <dbReference type="NCBI Taxonomy" id="410659"/>
    <lineage>
        <taxon>unclassified sequences</taxon>
        <taxon>metagenomes</taxon>
        <taxon>ecological metagenomes</taxon>
    </lineage>
</organism>
<dbReference type="SUPFAM" id="SSF56672">
    <property type="entry name" value="DNA/RNA polymerases"/>
    <property type="match status" value="1"/>
</dbReference>
<keyword evidence="1 9" id="KW-0808">Transferase</keyword>
<dbReference type="PANTHER" id="PTHR34047">
    <property type="entry name" value="NUCLEAR INTRON MATURASE 1, MITOCHONDRIAL-RELATED"/>
    <property type="match status" value="1"/>
</dbReference>
<evidence type="ECO:0000256" key="7">
    <source>
        <dbReference type="ARBA" id="ARBA00048173"/>
    </source>
</evidence>
<dbReference type="PRINTS" id="PR00866">
    <property type="entry name" value="RNADNAPOLMS"/>
</dbReference>
<keyword evidence="9" id="KW-0695">RNA-directed DNA polymerase</keyword>
<feature type="domain" description="Reverse transcriptase" evidence="8">
    <location>
        <begin position="34"/>
        <end position="262"/>
    </location>
</feature>
<evidence type="ECO:0000313" key="9">
    <source>
        <dbReference type="EMBL" id="CBI05421.1"/>
    </source>
</evidence>
<evidence type="ECO:0000256" key="1">
    <source>
        <dbReference type="ARBA" id="ARBA00022679"/>
    </source>
</evidence>
<dbReference type="InterPro" id="IPR051083">
    <property type="entry name" value="GrpII_Intron_Splice-Mob/Def"/>
</dbReference>
<dbReference type="GO" id="GO:0003964">
    <property type="term" value="F:RNA-directed DNA polymerase activity"/>
    <property type="evidence" value="ECO:0007669"/>
    <property type="project" value="UniProtKB-KW"/>
</dbReference>
<dbReference type="CDD" id="cd03487">
    <property type="entry name" value="RT_Bac_retron_II"/>
    <property type="match status" value="1"/>
</dbReference>
<evidence type="ECO:0000256" key="6">
    <source>
        <dbReference type="ARBA" id="ARBA00034120"/>
    </source>
</evidence>